<keyword evidence="3" id="KW-1185">Reference proteome</keyword>
<reference evidence="2 3" key="1">
    <citation type="submission" date="2013-07" db="EMBL/GenBank/DDBJ databases">
        <authorList>
            <consortium name="DOE Joint Genome Institute"/>
            <person name="Reeve W."/>
            <person name="Huntemann M."/>
            <person name="Han J."/>
            <person name="Chen A."/>
            <person name="Kyrpides N."/>
            <person name="Mavromatis K."/>
            <person name="Markowitz V."/>
            <person name="Palaniappan K."/>
            <person name="Ivanova N."/>
            <person name="Schaumberg A."/>
            <person name="Pati A."/>
            <person name="Liolios K."/>
            <person name="Nordberg H.P."/>
            <person name="Cantor M.N."/>
            <person name="Hua S.X."/>
            <person name="Woyke T."/>
        </authorList>
    </citation>
    <scope>NUCLEOTIDE SEQUENCE [LARGE SCALE GENOMIC DNA]</scope>
    <source>
        <strain evidence="2 3">DSM 43889</strain>
    </source>
</reference>
<feature type="transmembrane region" description="Helical" evidence="1">
    <location>
        <begin position="98"/>
        <end position="117"/>
    </location>
</feature>
<evidence type="ECO:0000256" key="1">
    <source>
        <dbReference type="SAM" id="Phobius"/>
    </source>
</evidence>
<keyword evidence="1" id="KW-0472">Membrane</keyword>
<reference evidence="2 3" key="2">
    <citation type="submission" date="2022-06" db="EMBL/GenBank/DDBJ databases">
        <title>Genomic Encyclopedia of Type Strains, Phase I: the one thousand microbial genomes (KMG-I) project.</title>
        <authorList>
            <person name="Kyrpides N."/>
        </authorList>
    </citation>
    <scope>NUCLEOTIDE SEQUENCE [LARGE SCALE GENOMIC DNA]</scope>
    <source>
        <strain evidence="2 3">DSM 43889</strain>
    </source>
</reference>
<comment type="caution">
    <text evidence="2">The sequence shown here is derived from an EMBL/GenBank/DDBJ whole genome shotgun (WGS) entry which is preliminary data.</text>
</comment>
<organism evidence="2 3">
    <name type="scientific">Actinoalloteichus caeruleus DSM 43889</name>
    <dbReference type="NCBI Taxonomy" id="1120930"/>
    <lineage>
        <taxon>Bacteria</taxon>
        <taxon>Bacillati</taxon>
        <taxon>Actinomycetota</taxon>
        <taxon>Actinomycetes</taxon>
        <taxon>Pseudonocardiales</taxon>
        <taxon>Pseudonocardiaceae</taxon>
        <taxon>Actinoalloteichus</taxon>
        <taxon>Actinoalloteichus cyanogriseus</taxon>
    </lineage>
</organism>
<keyword evidence="1" id="KW-1133">Transmembrane helix</keyword>
<accession>A0ABT1JJF2</accession>
<gene>
    <name evidence="2" type="ORF">G443_002910</name>
</gene>
<keyword evidence="1" id="KW-0812">Transmembrane</keyword>
<evidence type="ECO:0000313" key="3">
    <source>
        <dbReference type="Proteomes" id="UP000791080"/>
    </source>
</evidence>
<dbReference type="RefSeq" id="WP_026417583.1">
    <property type="nucleotide sequence ID" value="NZ_AUBJ02000001.1"/>
</dbReference>
<dbReference type="EMBL" id="AUBJ02000001">
    <property type="protein sequence ID" value="MCP2332640.1"/>
    <property type="molecule type" value="Genomic_DNA"/>
</dbReference>
<sequence length="186" mass="19347">MAPHRGDEPLVVPAAWLAAERRRPGRCARHGAPASSWQDVALVTRPTTKGTPAQAGAVSIAARVAENAQNQRGVSLTGWPLCESCLAHRSRLRGTARALLFGGLAVALAAVVTFLALGEPQPLLGLPIVLGVAAVICSGFVFGRSGWNAVLSAEVTPDGQWVRFAQPHPAFATELAALGGPREGPR</sequence>
<proteinExistence type="predicted"/>
<evidence type="ECO:0000313" key="2">
    <source>
        <dbReference type="EMBL" id="MCP2332640.1"/>
    </source>
</evidence>
<name>A0ABT1JJF2_ACTCY</name>
<dbReference type="Proteomes" id="UP000791080">
    <property type="component" value="Unassembled WGS sequence"/>
</dbReference>
<feature type="transmembrane region" description="Helical" evidence="1">
    <location>
        <begin position="123"/>
        <end position="142"/>
    </location>
</feature>
<protein>
    <submittedName>
        <fullName evidence="2">Uncharacterized protein</fullName>
    </submittedName>
</protein>